<feature type="region of interest" description="Disordered" evidence="1">
    <location>
        <begin position="1"/>
        <end position="59"/>
    </location>
</feature>
<reference evidence="2 3" key="1">
    <citation type="journal article" date="2018" name="PLoS Genet.">
        <title>Population sequencing reveals clonal diversity and ancestral inbreeding in the grapevine cultivar Chardonnay.</title>
        <authorList>
            <person name="Roach M.J."/>
            <person name="Johnson D.L."/>
            <person name="Bohlmann J."/>
            <person name="van Vuuren H.J."/>
            <person name="Jones S.J."/>
            <person name="Pretorius I.S."/>
            <person name="Schmidt S.A."/>
            <person name="Borneman A.R."/>
        </authorList>
    </citation>
    <scope>NUCLEOTIDE SEQUENCE [LARGE SCALE GENOMIC DNA]</scope>
    <source>
        <strain evidence="3">cv. Chardonnay</strain>
        <tissue evidence="2">Leaf</tissue>
    </source>
</reference>
<feature type="compositionally biased region" description="Polar residues" evidence="1">
    <location>
        <begin position="1"/>
        <end position="11"/>
    </location>
</feature>
<name>A0A438JZV6_VITVI</name>
<comment type="caution">
    <text evidence="2">The sequence shown here is derived from an EMBL/GenBank/DDBJ whole genome shotgun (WGS) entry which is preliminary data.</text>
</comment>
<dbReference type="EMBL" id="QGNW01000021">
    <property type="protein sequence ID" value="RVX14490.1"/>
    <property type="molecule type" value="Genomic_DNA"/>
</dbReference>
<sequence length="146" mass="15747">MQRQSLGSPSSKLHIHGGGGGGGGGAKEEILKAEKTLTKAKTTTRPTTNLSSLSDHPLLPRTSSFTSFPSSCSSASFSSTSSLTIHLTPFDGFKKRSSKLTDSNEIADLERFVVKSDVFSIRSLRNLQEIGTYAPKSRLHRKMGDF</sequence>
<accession>A0A438JZV6</accession>
<dbReference type="AlphaFoldDB" id="A0A438JZV6"/>
<feature type="compositionally biased region" description="Basic and acidic residues" evidence="1">
    <location>
        <begin position="26"/>
        <end position="37"/>
    </location>
</feature>
<feature type="compositionally biased region" description="Low complexity" evidence="1">
    <location>
        <begin position="39"/>
        <end position="48"/>
    </location>
</feature>
<evidence type="ECO:0000256" key="1">
    <source>
        <dbReference type="SAM" id="MobiDB-lite"/>
    </source>
</evidence>
<feature type="compositionally biased region" description="Gly residues" evidence="1">
    <location>
        <begin position="16"/>
        <end position="25"/>
    </location>
</feature>
<evidence type="ECO:0000313" key="2">
    <source>
        <dbReference type="EMBL" id="RVX14490.1"/>
    </source>
</evidence>
<protein>
    <submittedName>
        <fullName evidence="2">Uncharacterized protein</fullName>
    </submittedName>
</protein>
<evidence type="ECO:0000313" key="3">
    <source>
        <dbReference type="Proteomes" id="UP000288805"/>
    </source>
</evidence>
<organism evidence="2 3">
    <name type="scientific">Vitis vinifera</name>
    <name type="common">Grape</name>
    <dbReference type="NCBI Taxonomy" id="29760"/>
    <lineage>
        <taxon>Eukaryota</taxon>
        <taxon>Viridiplantae</taxon>
        <taxon>Streptophyta</taxon>
        <taxon>Embryophyta</taxon>
        <taxon>Tracheophyta</taxon>
        <taxon>Spermatophyta</taxon>
        <taxon>Magnoliopsida</taxon>
        <taxon>eudicotyledons</taxon>
        <taxon>Gunneridae</taxon>
        <taxon>Pentapetalae</taxon>
        <taxon>rosids</taxon>
        <taxon>Vitales</taxon>
        <taxon>Vitaceae</taxon>
        <taxon>Viteae</taxon>
        <taxon>Vitis</taxon>
    </lineage>
</organism>
<gene>
    <name evidence="2" type="ORF">CK203_017349</name>
</gene>
<proteinExistence type="predicted"/>
<dbReference type="PANTHER" id="PTHR35297">
    <property type="entry name" value="PROTEIN, PUTATIVE-RELATED"/>
    <property type="match status" value="1"/>
</dbReference>
<dbReference type="Proteomes" id="UP000288805">
    <property type="component" value="Unassembled WGS sequence"/>
</dbReference>
<dbReference type="PANTHER" id="PTHR35297:SF2">
    <property type="entry name" value="PROTEIN, PUTATIVE-RELATED"/>
    <property type="match status" value="1"/>
</dbReference>